<feature type="transmembrane region" description="Helical" evidence="1">
    <location>
        <begin position="75"/>
        <end position="97"/>
    </location>
</feature>
<proteinExistence type="predicted"/>
<name>A0A2N3WQ06_9PSEU</name>
<gene>
    <name evidence="2" type="ORF">ATK30_6865</name>
</gene>
<dbReference type="OrthoDB" id="8452274at2"/>
<keyword evidence="1" id="KW-1133">Transmembrane helix</keyword>
<keyword evidence="1" id="KW-0812">Transmembrane</keyword>
<keyword evidence="1" id="KW-0472">Membrane</keyword>
<dbReference type="AlphaFoldDB" id="A0A2N3WQ06"/>
<accession>A0A2N3WQ06</accession>
<protein>
    <submittedName>
        <fullName evidence="2">Uncharacterized protein</fullName>
    </submittedName>
</protein>
<dbReference type="EMBL" id="PJMY01000003">
    <property type="protein sequence ID" value="PKV95932.1"/>
    <property type="molecule type" value="Genomic_DNA"/>
</dbReference>
<evidence type="ECO:0000313" key="3">
    <source>
        <dbReference type="Proteomes" id="UP000233750"/>
    </source>
</evidence>
<reference evidence="2 3" key="1">
    <citation type="submission" date="2017-12" db="EMBL/GenBank/DDBJ databases">
        <title>Sequencing the genomes of 1000 Actinobacteria strains.</title>
        <authorList>
            <person name="Klenk H.-P."/>
        </authorList>
    </citation>
    <scope>NUCLEOTIDE SEQUENCE [LARGE SCALE GENOMIC DNA]</scope>
    <source>
        <strain evidence="2 3">DSM 45165</strain>
    </source>
</reference>
<organism evidence="2 3">
    <name type="scientific">Amycolatopsis echigonensis</name>
    <dbReference type="NCBI Taxonomy" id="2576905"/>
    <lineage>
        <taxon>Bacteria</taxon>
        <taxon>Bacillati</taxon>
        <taxon>Actinomycetota</taxon>
        <taxon>Actinomycetes</taxon>
        <taxon>Pseudonocardiales</taxon>
        <taxon>Pseudonocardiaceae</taxon>
        <taxon>Amycolatopsis</taxon>
    </lineage>
</organism>
<evidence type="ECO:0000256" key="1">
    <source>
        <dbReference type="SAM" id="Phobius"/>
    </source>
</evidence>
<comment type="caution">
    <text evidence="2">The sequence shown here is derived from an EMBL/GenBank/DDBJ whole genome shotgun (WGS) entry which is preliminary data.</text>
</comment>
<dbReference type="RefSeq" id="WP_143271465.1">
    <property type="nucleotide sequence ID" value="NZ_PJMY01000003.1"/>
</dbReference>
<keyword evidence="3" id="KW-1185">Reference proteome</keyword>
<dbReference type="Proteomes" id="UP000233750">
    <property type="component" value="Unassembled WGS sequence"/>
</dbReference>
<evidence type="ECO:0000313" key="2">
    <source>
        <dbReference type="EMBL" id="PKV95932.1"/>
    </source>
</evidence>
<sequence>MATDDVNDSRWWFGRLESKLDGMDEKLDHTAETLGRHEERILAVERDVRDWKTERAADRAAAEAHASSARVGIKIAVVTAALSALGSIVVGLLMLLVHH</sequence>